<proteinExistence type="predicted"/>
<feature type="domain" description="DNA primase/polymerase bifunctional N-terminal" evidence="2">
    <location>
        <begin position="14"/>
        <end position="234"/>
    </location>
</feature>
<keyword evidence="4" id="KW-1185">Reference proteome</keyword>
<evidence type="ECO:0000256" key="1">
    <source>
        <dbReference type="SAM" id="MobiDB-lite"/>
    </source>
</evidence>
<dbReference type="Pfam" id="PF09250">
    <property type="entry name" value="Prim-Pol"/>
    <property type="match status" value="1"/>
</dbReference>
<gene>
    <name evidence="3" type="ORF">FHR33_010009</name>
</gene>
<dbReference type="RefSeq" id="WP_221242736.1">
    <property type="nucleotide sequence ID" value="NZ_JACIBV010000003.1"/>
</dbReference>
<comment type="caution">
    <text evidence="3">The sequence shown here is derived from an EMBL/GenBank/DDBJ whole genome shotgun (WGS) entry which is preliminary data.</text>
</comment>
<dbReference type="InterPro" id="IPR015330">
    <property type="entry name" value="DNA_primase/pol_bifunc_N"/>
</dbReference>
<sequence length="356" mass="38183">MATSTSGIAPLTIARWCAGNGWPVHPLAPGAKIPARNCRTCQETAHDPRECPCIRQGRWCHGFHAATTDTARIQQWWRRNPRFGVGVACGTPSGLIVIDIDTHADLLPTPEQILPGLIPPAHVDPVEVATGFDALNLLARHRHANSPAHDTSTMRVRTPSGGLHVWYQLDGEDRFACSTGSSPSRGSRPVRALAWQVDVRASGGYIIAPGVTTRAGPYTLLGRTRRPAALPAWLRHDLLRTGHRPRDNPPPTSGLRPLRADTPDSAGLLALSTLLADVAGCAAAATGTGFADKLNRAAYTAGGLVAAGRLRHDEAEHALSQTATHARPQQSRRIANIIRSGMNAGLRHPLQPDHHR</sequence>
<reference evidence="3 4" key="1">
    <citation type="submission" date="2020-08" db="EMBL/GenBank/DDBJ databases">
        <title>Sequencing the genomes of 1000 actinobacteria strains.</title>
        <authorList>
            <person name="Klenk H.-P."/>
        </authorList>
    </citation>
    <scope>NUCLEOTIDE SEQUENCE [LARGE SCALE GENOMIC DNA]</scope>
    <source>
        <strain evidence="3 4">DSM 44320</strain>
    </source>
</reference>
<evidence type="ECO:0000313" key="3">
    <source>
        <dbReference type="EMBL" id="MBB3734056.1"/>
    </source>
</evidence>
<evidence type="ECO:0000259" key="2">
    <source>
        <dbReference type="SMART" id="SM00943"/>
    </source>
</evidence>
<name>A0A7W5VB70_9ACTN</name>
<dbReference type="SUPFAM" id="SSF56747">
    <property type="entry name" value="Prim-pol domain"/>
    <property type="match status" value="1"/>
</dbReference>
<feature type="region of interest" description="Disordered" evidence="1">
    <location>
        <begin position="240"/>
        <end position="259"/>
    </location>
</feature>
<organism evidence="3 4">
    <name type="scientific">Nonomuraea dietziae</name>
    <dbReference type="NCBI Taxonomy" id="65515"/>
    <lineage>
        <taxon>Bacteria</taxon>
        <taxon>Bacillati</taxon>
        <taxon>Actinomycetota</taxon>
        <taxon>Actinomycetes</taxon>
        <taxon>Streptosporangiales</taxon>
        <taxon>Streptosporangiaceae</taxon>
        <taxon>Nonomuraea</taxon>
    </lineage>
</organism>
<dbReference type="Proteomes" id="UP000579945">
    <property type="component" value="Unassembled WGS sequence"/>
</dbReference>
<accession>A0A7W5VB70</accession>
<protein>
    <recommendedName>
        <fullName evidence="2">DNA primase/polymerase bifunctional N-terminal domain-containing protein</fullName>
    </recommendedName>
</protein>
<dbReference type="GeneID" id="95395944"/>
<dbReference type="SMART" id="SM00943">
    <property type="entry name" value="Prim-Pol"/>
    <property type="match status" value="1"/>
</dbReference>
<dbReference type="AlphaFoldDB" id="A0A7W5VB70"/>
<evidence type="ECO:0000313" key="4">
    <source>
        <dbReference type="Proteomes" id="UP000579945"/>
    </source>
</evidence>
<dbReference type="CDD" id="cd04859">
    <property type="entry name" value="Prim_Pol"/>
    <property type="match status" value="1"/>
</dbReference>
<dbReference type="EMBL" id="JACIBV010000003">
    <property type="protein sequence ID" value="MBB3734056.1"/>
    <property type="molecule type" value="Genomic_DNA"/>
</dbReference>